<feature type="region of interest" description="Disordered" evidence="1">
    <location>
        <begin position="93"/>
        <end position="169"/>
    </location>
</feature>
<dbReference type="Proteomes" id="UP001219525">
    <property type="component" value="Unassembled WGS sequence"/>
</dbReference>
<evidence type="ECO:0000313" key="2">
    <source>
        <dbReference type="EMBL" id="KAJ7225289.1"/>
    </source>
</evidence>
<keyword evidence="3" id="KW-1185">Reference proteome</keyword>
<accession>A0AAD7E3C2</accession>
<feature type="compositionally biased region" description="Low complexity" evidence="1">
    <location>
        <begin position="111"/>
        <end position="124"/>
    </location>
</feature>
<feature type="compositionally biased region" description="Basic residues" evidence="1">
    <location>
        <begin position="134"/>
        <end position="143"/>
    </location>
</feature>
<organism evidence="2 3">
    <name type="scientific">Mycena pura</name>
    <dbReference type="NCBI Taxonomy" id="153505"/>
    <lineage>
        <taxon>Eukaryota</taxon>
        <taxon>Fungi</taxon>
        <taxon>Dikarya</taxon>
        <taxon>Basidiomycota</taxon>
        <taxon>Agaricomycotina</taxon>
        <taxon>Agaricomycetes</taxon>
        <taxon>Agaricomycetidae</taxon>
        <taxon>Agaricales</taxon>
        <taxon>Marasmiineae</taxon>
        <taxon>Mycenaceae</taxon>
        <taxon>Mycena</taxon>
    </lineage>
</organism>
<dbReference type="EMBL" id="JARJCW010000004">
    <property type="protein sequence ID" value="KAJ7225289.1"/>
    <property type="molecule type" value="Genomic_DNA"/>
</dbReference>
<protein>
    <submittedName>
        <fullName evidence="2">Uncharacterized protein</fullName>
    </submittedName>
</protein>
<reference evidence="2" key="1">
    <citation type="submission" date="2023-03" db="EMBL/GenBank/DDBJ databases">
        <title>Massive genome expansion in bonnet fungi (Mycena s.s.) driven by repeated elements and novel gene families across ecological guilds.</title>
        <authorList>
            <consortium name="Lawrence Berkeley National Laboratory"/>
            <person name="Harder C.B."/>
            <person name="Miyauchi S."/>
            <person name="Viragh M."/>
            <person name="Kuo A."/>
            <person name="Thoen E."/>
            <person name="Andreopoulos B."/>
            <person name="Lu D."/>
            <person name="Skrede I."/>
            <person name="Drula E."/>
            <person name="Henrissat B."/>
            <person name="Morin E."/>
            <person name="Kohler A."/>
            <person name="Barry K."/>
            <person name="LaButti K."/>
            <person name="Morin E."/>
            <person name="Salamov A."/>
            <person name="Lipzen A."/>
            <person name="Mereny Z."/>
            <person name="Hegedus B."/>
            <person name="Baldrian P."/>
            <person name="Stursova M."/>
            <person name="Weitz H."/>
            <person name="Taylor A."/>
            <person name="Grigoriev I.V."/>
            <person name="Nagy L.G."/>
            <person name="Martin F."/>
            <person name="Kauserud H."/>
        </authorList>
    </citation>
    <scope>NUCLEOTIDE SEQUENCE</scope>
    <source>
        <strain evidence="2">9144</strain>
    </source>
</reference>
<evidence type="ECO:0000313" key="3">
    <source>
        <dbReference type="Proteomes" id="UP001219525"/>
    </source>
</evidence>
<evidence type="ECO:0000256" key="1">
    <source>
        <dbReference type="SAM" id="MobiDB-lite"/>
    </source>
</evidence>
<dbReference type="AlphaFoldDB" id="A0AAD7E3C2"/>
<proteinExistence type="predicted"/>
<name>A0AAD7E3C2_9AGAR</name>
<gene>
    <name evidence="2" type="ORF">GGX14DRAFT_556090</name>
</gene>
<comment type="caution">
    <text evidence="2">The sequence shown here is derived from an EMBL/GenBank/DDBJ whole genome shotgun (WGS) entry which is preliminary data.</text>
</comment>
<sequence length="169" mass="17802">MYQQCHLSARPTPHAASLHALRTPLSAERGVATGGSAYAPAYCTPPTSTPPRPCTTPGSAVCTPPAHLNRFRLHATVHPRFRLHAPDAVCTRTPAHQAAPPRAPDPAVTTPALASHPPAPLHNATLALEPSHPTHPHSARRPARAPQLHPAPAPQEAVRELAIPPLDDA</sequence>